<organism evidence="8 9">
    <name type="scientific">Plectosphaerella cucumerina</name>
    <dbReference type="NCBI Taxonomy" id="40658"/>
    <lineage>
        <taxon>Eukaryota</taxon>
        <taxon>Fungi</taxon>
        <taxon>Dikarya</taxon>
        <taxon>Ascomycota</taxon>
        <taxon>Pezizomycotina</taxon>
        <taxon>Sordariomycetes</taxon>
        <taxon>Hypocreomycetidae</taxon>
        <taxon>Glomerellales</taxon>
        <taxon>Plectosphaerellaceae</taxon>
        <taxon>Plectosphaerella</taxon>
    </lineage>
</organism>
<dbReference type="Proteomes" id="UP000813385">
    <property type="component" value="Unassembled WGS sequence"/>
</dbReference>
<dbReference type="InterPro" id="IPR013154">
    <property type="entry name" value="ADH-like_N"/>
</dbReference>
<reference evidence="8" key="1">
    <citation type="journal article" date="2021" name="Nat. Commun.">
        <title>Genetic determinants of endophytism in the Arabidopsis root mycobiome.</title>
        <authorList>
            <person name="Mesny F."/>
            <person name="Miyauchi S."/>
            <person name="Thiergart T."/>
            <person name="Pickel B."/>
            <person name="Atanasova L."/>
            <person name="Karlsson M."/>
            <person name="Huettel B."/>
            <person name="Barry K.W."/>
            <person name="Haridas S."/>
            <person name="Chen C."/>
            <person name="Bauer D."/>
            <person name="Andreopoulos W."/>
            <person name="Pangilinan J."/>
            <person name="LaButti K."/>
            <person name="Riley R."/>
            <person name="Lipzen A."/>
            <person name="Clum A."/>
            <person name="Drula E."/>
            <person name="Henrissat B."/>
            <person name="Kohler A."/>
            <person name="Grigoriev I.V."/>
            <person name="Martin F.M."/>
            <person name="Hacquard S."/>
        </authorList>
    </citation>
    <scope>NUCLEOTIDE SEQUENCE</scope>
    <source>
        <strain evidence="8">MPI-CAGE-AT-0016</strain>
    </source>
</reference>
<evidence type="ECO:0000313" key="8">
    <source>
        <dbReference type="EMBL" id="KAH7347163.1"/>
    </source>
</evidence>
<dbReference type="Pfam" id="PF00107">
    <property type="entry name" value="ADH_zinc_N"/>
    <property type="match status" value="1"/>
</dbReference>
<evidence type="ECO:0000259" key="7">
    <source>
        <dbReference type="Pfam" id="PF08240"/>
    </source>
</evidence>
<dbReference type="GO" id="GO:0005737">
    <property type="term" value="C:cytoplasm"/>
    <property type="evidence" value="ECO:0007669"/>
    <property type="project" value="TreeGrafter"/>
</dbReference>
<evidence type="ECO:0000256" key="5">
    <source>
        <dbReference type="ARBA" id="ARBA00023002"/>
    </source>
</evidence>
<name>A0A8K0WY14_9PEZI</name>
<feature type="domain" description="Alcohol dehydrogenase-like N-terminal" evidence="7">
    <location>
        <begin position="14"/>
        <end position="121"/>
    </location>
</feature>
<dbReference type="GO" id="GO:0004022">
    <property type="term" value="F:alcohol dehydrogenase (NAD+) activity"/>
    <property type="evidence" value="ECO:0007669"/>
    <property type="project" value="TreeGrafter"/>
</dbReference>
<keyword evidence="3" id="KW-0479">Metal-binding</keyword>
<keyword evidence="9" id="KW-1185">Reference proteome</keyword>
<sequence length="360" mass="37949">MSISTTGIREPLHHEVVVRMCYSGICRSDAYFATGPLPGYPATNHIGGHEGIGQIVKAHRPELLGRYAGLRYLGLTCGSCAYCMDGLPTSCSHQINAPKQISGSFQEYLTAPVDALVLLPDHLLQRAPDPAALCGALCSGAAALMAVRAARLNAQSVVVVVGAGGAIGNYAATIAKNVFGAKVIGVDIESKIATLKAQDHQAYADVLLAAPADHADAETRAIFHHSLVESCTLVRSNKSTQRAADAVIVAASTAAAFRQLERYVCDGGFIVCSGVPVGIHLSISIHDVVERNLHLTGSLMGSHAVSLEVMRYMCDGVIQPMTTHITIDDIPEAMQKLVNCGGLGKMVAKIQEPLQFSRGV</sequence>
<accession>A0A8K0WY14</accession>
<dbReference type="Gene3D" id="3.90.180.10">
    <property type="entry name" value="Medium-chain alcohol dehydrogenases, catalytic domain"/>
    <property type="match status" value="1"/>
</dbReference>
<comment type="caution">
    <text evidence="8">The sequence shown here is derived from an EMBL/GenBank/DDBJ whole genome shotgun (WGS) entry which is preliminary data.</text>
</comment>
<evidence type="ECO:0000259" key="6">
    <source>
        <dbReference type="Pfam" id="PF00107"/>
    </source>
</evidence>
<dbReference type="OrthoDB" id="1879366at2759"/>
<feature type="domain" description="Alcohol dehydrogenase-like C-terminal" evidence="6">
    <location>
        <begin position="166"/>
        <end position="304"/>
    </location>
</feature>
<proteinExistence type="inferred from homology"/>
<evidence type="ECO:0000256" key="2">
    <source>
        <dbReference type="ARBA" id="ARBA00008072"/>
    </source>
</evidence>
<dbReference type="InterPro" id="IPR013149">
    <property type="entry name" value="ADH-like_C"/>
</dbReference>
<dbReference type="Pfam" id="PF08240">
    <property type="entry name" value="ADH_N"/>
    <property type="match status" value="1"/>
</dbReference>
<dbReference type="PANTHER" id="PTHR42940:SF8">
    <property type="entry name" value="VACUOLAR PROTEIN SORTING-ASSOCIATED PROTEIN 11"/>
    <property type="match status" value="1"/>
</dbReference>
<dbReference type="SUPFAM" id="SSF50129">
    <property type="entry name" value="GroES-like"/>
    <property type="match status" value="1"/>
</dbReference>
<dbReference type="GO" id="GO:0046872">
    <property type="term" value="F:metal ion binding"/>
    <property type="evidence" value="ECO:0007669"/>
    <property type="project" value="UniProtKB-KW"/>
</dbReference>
<comment type="cofactor">
    <cofactor evidence="1">
        <name>Zn(2+)</name>
        <dbReference type="ChEBI" id="CHEBI:29105"/>
    </cofactor>
</comment>
<evidence type="ECO:0000256" key="3">
    <source>
        <dbReference type="ARBA" id="ARBA00022723"/>
    </source>
</evidence>
<dbReference type="InterPro" id="IPR036291">
    <property type="entry name" value="NAD(P)-bd_dom_sf"/>
</dbReference>
<keyword evidence="5" id="KW-0560">Oxidoreductase</keyword>
<evidence type="ECO:0000313" key="9">
    <source>
        <dbReference type="Proteomes" id="UP000813385"/>
    </source>
</evidence>
<protein>
    <submittedName>
        <fullName evidence="8">Chaperonin 10-like protein</fullName>
    </submittedName>
</protein>
<comment type="similarity">
    <text evidence="2">Belongs to the zinc-containing alcohol dehydrogenase family.</text>
</comment>
<dbReference type="PANTHER" id="PTHR42940">
    <property type="entry name" value="ALCOHOL DEHYDROGENASE 1-RELATED"/>
    <property type="match status" value="1"/>
</dbReference>
<dbReference type="InterPro" id="IPR011032">
    <property type="entry name" value="GroES-like_sf"/>
</dbReference>
<evidence type="ECO:0000256" key="4">
    <source>
        <dbReference type="ARBA" id="ARBA00022833"/>
    </source>
</evidence>
<dbReference type="EMBL" id="JAGPXD010000007">
    <property type="protein sequence ID" value="KAH7347163.1"/>
    <property type="molecule type" value="Genomic_DNA"/>
</dbReference>
<evidence type="ECO:0000256" key="1">
    <source>
        <dbReference type="ARBA" id="ARBA00001947"/>
    </source>
</evidence>
<dbReference type="Gene3D" id="3.40.50.720">
    <property type="entry name" value="NAD(P)-binding Rossmann-like Domain"/>
    <property type="match status" value="1"/>
</dbReference>
<keyword evidence="4" id="KW-0862">Zinc</keyword>
<gene>
    <name evidence="8" type="ORF">B0T11DRAFT_343388</name>
</gene>
<dbReference type="SUPFAM" id="SSF51735">
    <property type="entry name" value="NAD(P)-binding Rossmann-fold domains"/>
    <property type="match status" value="1"/>
</dbReference>
<dbReference type="AlphaFoldDB" id="A0A8K0WY14"/>